<feature type="transmembrane region" description="Helical" evidence="2">
    <location>
        <begin position="139"/>
        <end position="162"/>
    </location>
</feature>
<comment type="caution">
    <text evidence="4">The sequence shown here is derived from an EMBL/GenBank/DDBJ whole genome shotgun (WGS) entry which is preliminary data.</text>
</comment>
<keyword evidence="5" id="KW-1185">Reference proteome</keyword>
<feature type="transmembrane region" description="Helical" evidence="2">
    <location>
        <begin position="217"/>
        <end position="238"/>
    </location>
</feature>
<protein>
    <recommendedName>
        <fullName evidence="3">Rhodopsin domain-containing protein</fullName>
    </recommendedName>
</protein>
<dbReference type="Pfam" id="PF20684">
    <property type="entry name" value="Fung_rhodopsin"/>
    <property type="match status" value="1"/>
</dbReference>
<proteinExistence type="predicted"/>
<accession>A0AB34KLQ5</accession>
<dbReference type="AlphaFoldDB" id="A0AB34KLQ5"/>
<reference evidence="4 5" key="1">
    <citation type="journal article" date="2020" name="Microbiol. Resour. Announc.">
        <title>Draft Genome Sequence of a Cladosporium Species Isolated from the Mesophotic Ascidian Didemnum maculosum.</title>
        <authorList>
            <person name="Gioti A."/>
            <person name="Siaperas R."/>
            <person name="Nikolaivits E."/>
            <person name="Le Goff G."/>
            <person name="Ouazzani J."/>
            <person name="Kotoulas G."/>
            <person name="Topakas E."/>
        </authorList>
    </citation>
    <scope>NUCLEOTIDE SEQUENCE [LARGE SCALE GENOMIC DNA]</scope>
    <source>
        <strain evidence="4 5">TM138-S3</strain>
    </source>
</reference>
<dbReference type="Proteomes" id="UP000803884">
    <property type="component" value="Unassembled WGS sequence"/>
</dbReference>
<feature type="transmembrane region" description="Helical" evidence="2">
    <location>
        <begin position="61"/>
        <end position="82"/>
    </location>
</feature>
<dbReference type="PANTHER" id="PTHR39614">
    <property type="entry name" value="INTEGRAL MEMBRANE PROTEIN"/>
    <property type="match status" value="1"/>
</dbReference>
<dbReference type="GeneID" id="96008798"/>
<dbReference type="RefSeq" id="XP_069227030.1">
    <property type="nucleotide sequence ID" value="XM_069375960.1"/>
</dbReference>
<keyword evidence="2" id="KW-1133">Transmembrane helix</keyword>
<feature type="transmembrane region" description="Helical" evidence="2">
    <location>
        <begin position="182"/>
        <end position="205"/>
    </location>
</feature>
<evidence type="ECO:0000259" key="3">
    <source>
        <dbReference type="Pfam" id="PF20684"/>
    </source>
</evidence>
<evidence type="ECO:0000256" key="1">
    <source>
        <dbReference type="SAM" id="MobiDB-lite"/>
    </source>
</evidence>
<evidence type="ECO:0000313" key="4">
    <source>
        <dbReference type="EMBL" id="KAL1583924.1"/>
    </source>
</evidence>
<gene>
    <name evidence="4" type="ORF">WHR41_07355</name>
</gene>
<sequence length="400" mass="43218">MATPSNTIPDGHRAPLIKLDENHHGSWLVICSAFGLVIVLLTLIIRVYLRYKVSPPFAADDIVLTAATALSVIQCSLVFASVHRGDGTSIDLIADDNLVPVQQLNYAANLFYILALYASKACVVLLFKRISSGIMHKKIAWVALIVTITAGFISILLCALRCDLTQPWIQFGAQCSSLYAQWQAIAAFDIITEVGLFAMAVHLVWGLQTAVSGKFRVVFAFGLRLPVIAIAGLHLHYIKKEINSPNQPLEVVATICRQTEIFYAIMASTIPCLRPFLASFFTGFGAMGGETVIAGSQVGGSNSREKSAYALGSMQSADSDVRRSKRRSRAAGLRPSPRRDNFGNTEQGTSYVSAADGDASSSRAAADASSVTSNDSTRMIIKKEVQWHVDSERGDAGRAM</sequence>
<organism evidence="4 5">
    <name type="scientific">Cladosporium halotolerans</name>
    <dbReference type="NCBI Taxonomy" id="1052096"/>
    <lineage>
        <taxon>Eukaryota</taxon>
        <taxon>Fungi</taxon>
        <taxon>Dikarya</taxon>
        <taxon>Ascomycota</taxon>
        <taxon>Pezizomycotina</taxon>
        <taxon>Dothideomycetes</taxon>
        <taxon>Dothideomycetidae</taxon>
        <taxon>Cladosporiales</taxon>
        <taxon>Cladosporiaceae</taxon>
        <taxon>Cladosporium</taxon>
    </lineage>
</organism>
<name>A0AB34KLQ5_9PEZI</name>
<feature type="compositionally biased region" description="Polar residues" evidence="1">
    <location>
        <begin position="342"/>
        <end position="352"/>
    </location>
</feature>
<evidence type="ECO:0000256" key="2">
    <source>
        <dbReference type="SAM" id="Phobius"/>
    </source>
</evidence>
<keyword evidence="2" id="KW-0812">Transmembrane</keyword>
<feature type="compositionally biased region" description="Low complexity" evidence="1">
    <location>
        <begin position="353"/>
        <end position="370"/>
    </location>
</feature>
<keyword evidence="2" id="KW-0472">Membrane</keyword>
<feature type="transmembrane region" description="Helical" evidence="2">
    <location>
        <begin position="27"/>
        <end position="49"/>
    </location>
</feature>
<feature type="domain" description="Rhodopsin" evidence="3">
    <location>
        <begin position="45"/>
        <end position="278"/>
    </location>
</feature>
<feature type="region of interest" description="Disordered" evidence="1">
    <location>
        <begin position="318"/>
        <end position="375"/>
    </location>
</feature>
<feature type="transmembrane region" description="Helical" evidence="2">
    <location>
        <begin position="106"/>
        <end position="127"/>
    </location>
</feature>
<dbReference type="PANTHER" id="PTHR39614:SF2">
    <property type="entry name" value="INTEGRAL MEMBRANE PROTEIN"/>
    <property type="match status" value="1"/>
</dbReference>
<evidence type="ECO:0000313" key="5">
    <source>
        <dbReference type="Proteomes" id="UP000803884"/>
    </source>
</evidence>
<dbReference type="InterPro" id="IPR049326">
    <property type="entry name" value="Rhodopsin_dom_fungi"/>
</dbReference>
<dbReference type="EMBL" id="JAAQHG020000030">
    <property type="protein sequence ID" value="KAL1583924.1"/>
    <property type="molecule type" value="Genomic_DNA"/>
</dbReference>